<name>A0A9X3A0S3_9PSEU</name>
<keyword evidence="6 7" id="KW-0067">ATP-binding</keyword>
<dbReference type="SMART" id="SM00220">
    <property type="entry name" value="S_TKc"/>
    <property type="match status" value="1"/>
</dbReference>
<dbReference type="InterPro" id="IPR008271">
    <property type="entry name" value="Ser/Thr_kinase_AS"/>
</dbReference>
<evidence type="ECO:0000259" key="10">
    <source>
        <dbReference type="PROSITE" id="PS50011"/>
    </source>
</evidence>
<gene>
    <name evidence="11" type="ORF">NZH93_10355</name>
</gene>
<accession>A0A9X3A0S3</accession>
<dbReference type="Gene3D" id="3.30.200.20">
    <property type="entry name" value="Phosphorylase Kinase, domain 1"/>
    <property type="match status" value="1"/>
</dbReference>
<dbReference type="PROSITE" id="PS00107">
    <property type="entry name" value="PROTEIN_KINASE_ATP"/>
    <property type="match status" value="1"/>
</dbReference>
<evidence type="ECO:0000256" key="8">
    <source>
        <dbReference type="SAM" id="MobiDB-lite"/>
    </source>
</evidence>
<dbReference type="EC" id="2.7.11.1" evidence="1"/>
<reference evidence="11" key="1">
    <citation type="submission" date="2022-08" db="EMBL/GenBank/DDBJ databases">
        <authorList>
            <person name="Tistechok S."/>
            <person name="Samborskyy M."/>
            <person name="Roman I."/>
        </authorList>
    </citation>
    <scope>NUCLEOTIDE SEQUENCE</scope>
    <source>
        <strain evidence="11">DSM 103496</strain>
    </source>
</reference>
<dbReference type="Proteomes" id="UP001141259">
    <property type="component" value="Unassembled WGS sequence"/>
</dbReference>
<organism evidence="11 12">
    <name type="scientific">Umezawaea endophytica</name>
    <dbReference type="NCBI Taxonomy" id="1654476"/>
    <lineage>
        <taxon>Bacteria</taxon>
        <taxon>Bacillati</taxon>
        <taxon>Actinomycetota</taxon>
        <taxon>Actinomycetes</taxon>
        <taxon>Pseudonocardiales</taxon>
        <taxon>Pseudonocardiaceae</taxon>
        <taxon>Umezawaea</taxon>
    </lineage>
</organism>
<evidence type="ECO:0000256" key="6">
    <source>
        <dbReference type="ARBA" id="ARBA00022840"/>
    </source>
</evidence>
<feature type="compositionally biased region" description="Polar residues" evidence="8">
    <location>
        <begin position="361"/>
        <end position="381"/>
    </location>
</feature>
<evidence type="ECO:0000256" key="9">
    <source>
        <dbReference type="SAM" id="Phobius"/>
    </source>
</evidence>
<feature type="region of interest" description="Disordered" evidence="8">
    <location>
        <begin position="356"/>
        <end position="416"/>
    </location>
</feature>
<evidence type="ECO:0000256" key="2">
    <source>
        <dbReference type="ARBA" id="ARBA00022527"/>
    </source>
</evidence>
<feature type="compositionally biased region" description="Pro residues" evidence="8">
    <location>
        <begin position="301"/>
        <end position="320"/>
    </location>
</feature>
<dbReference type="GO" id="GO:0005524">
    <property type="term" value="F:ATP binding"/>
    <property type="evidence" value="ECO:0007669"/>
    <property type="project" value="UniProtKB-UniRule"/>
</dbReference>
<dbReference type="InterPro" id="IPR000719">
    <property type="entry name" value="Prot_kinase_dom"/>
</dbReference>
<dbReference type="Pfam" id="PF00069">
    <property type="entry name" value="Pkinase"/>
    <property type="match status" value="1"/>
</dbReference>
<evidence type="ECO:0000256" key="4">
    <source>
        <dbReference type="ARBA" id="ARBA00022741"/>
    </source>
</evidence>
<dbReference type="PANTHER" id="PTHR43289">
    <property type="entry name" value="MITOGEN-ACTIVATED PROTEIN KINASE KINASE KINASE 20-RELATED"/>
    <property type="match status" value="1"/>
</dbReference>
<dbReference type="EMBL" id="JANYMP010000004">
    <property type="protein sequence ID" value="MCS7477253.1"/>
    <property type="molecule type" value="Genomic_DNA"/>
</dbReference>
<dbReference type="PROSITE" id="PS00108">
    <property type="entry name" value="PROTEIN_KINASE_ST"/>
    <property type="match status" value="1"/>
</dbReference>
<dbReference type="AlphaFoldDB" id="A0A9X3A0S3"/>
<dbReference type="CDD" id="cd14014">
    <property type="entry name" value="STKc_PknB_like"/>
    <property type="match status" value="1"/>
</dbReference>
<dbReference type="Gene3D" id="1.10.510.10">
    <property type="entry name" value="Transferase(Phosphotransferase) domain 1"/>
    <property type="match status" value="1"/>
</dbReference>
<keyword evidence="2 11" id="KW-0723">Serine/threonine-protein kinase</keyword>
<feature type="domain" description="Protein kinase" evidence="10">
    <location>
        <begin position="12"/>
        <end position="270"/>
    </location>
</feature>
<feature type="region of interest" description="Disordered" evidence="8">
    <location>
        <begin position="284"/>
        <end position="328"/>
    </location>
</feature>
<dbReference type="PROSITE" id="PS50011">
    <property type="entry name" value="PROTEIN_KINASE_DOM"/>
    <property type="match status" value="1"/>
</dbReference>
<comment type="caution">
    <text evidence="11">The sequence shown here is derived from an EMBL/GenBank/DDBJ whole genome shotgun (WGS) entry which is preliminary data.</text>
</comment>
<feature type="binding site" evidence="7">
    <location>
        <position position="41"/>
    </location>
    <ligand>
        <name>ATP</name>
        <dbReference type="ChEBI" id="CHEBI:30616"/>
    </ligand>
</feature>
<dbReference type="PANTHER" id="PTHR43289:SF6">
    <property type="entry name" value="SERINE_THREONINE-PROTEIN KINASE NEKL-3"/>
    <property type="match status" value="1"/>
</dbReference>
<proteinExistence type="predicted"/>
<evidence type="ECO:0000256" key="1">
    <source>
        <dbReference type="ARBA" id="ARBA00012513"/>
    </source>
</evidence>
<evidence type="ECO:0000256" key="7">
    <source>
        <dbReference type="PROSITE-ProRule" id="PRU10141"/>
    </source>
</evidence>
<evidence type="ECO:0000256" key="3">
    <source>
        <dbReference type="ARBA" id="ARBA00022679"/>
    </source>
</evidence>
<evidence type="ECO:0000313" key="11">
    <source>
        <dbReference type="EMBL" id="MCS7477253.1"/>
    </source>
</evidence>
<evidence type="ECO:0000256" key="5">
    <source>
        <dbReference type="ARBA" id="ARBA00022777"/>
    </source>
</evidence>
<keyword evidence="5 11" id="KW-0418">Kinase</keyword>
<dbReference type="SUPFAM" id="SSF56112">
    <property type="entry name" value="Protein kinase-like (PK-like)"/>
    <property type="match status" value="1"/>
</dbReference>
<feature type="compositionally biased region" description="Low complexity" evidence="8">
    <location>
        <begin position="385"/>
        <end position="410"/>
    </location>
</feature>
<keyword evidence="4 7" id="KW-0547">Nucleotide-binding</keyword>
<feature type="transmembrane region" description="Helical" evidence="9">
    <location>
        <begin position="332"/>
        <end position="354"/>
    </location>
</feature>
<protein>
    <recommendedName>
        <fullName evidence="1">non-specific serine/threonine protein kinase</fullName>
        <ecNumber evidence="1">2.7.11.1</ecNumber>
    </recommendedName>
</protein>
<dbReference type="GO" id="GO:0004674">
    <property type="term" value="F:protein serine/threonine kinase activity"/>
    <property type="evidence" value="ECO:0007669"/>
    <property type="project" value="UniProtKB-KW"/>
</dbReference>
<feature type="compositionally biased region" description="Low complexity" evidence="8">
    <location>
        <begin position="284"/>
        <end position="300"/>
    </location>
</feature>
<sequence length="511" mass="53852">MSEENRRVAGRYELTERVGGGAMGLVWLARDLRLDRVVAVKELLLPSHLDEKQSQQARRRAMREARIAARLQHPNAIAVYDVVEDDGQPWLIMEYLPSKSLAAVISASGPLPVDDVVRIGAQLATALAAAHKASVVHRDVKPGNVLLGDAGAVKITDFGISRAIDDATATATGRSVGTPAFFSPEVAKGEDGGYPSDVFSLGATLYNAVEGTPPFGISENSIAQLHRVAEGTIRPPENAGTLTPVLLRLLDPNPETRPTMAEAAEELAVLSEISEPTPTLVEEVPAPAAASASTPAESTDPVPPPVAPSTPPEPSEPPSPSTEDEEKRRKRAIFGLIGATVLLLAVVGAAFLYANRDKPDQNGQSGNPSGSTVLTTTSQAGEQPPAETTQSGATTTTASSSAAAPTTTTTTPPPAAPTAAQAIVDYYAVLQTDKAASYARLTEKFKQARAKSFDDYTFFWSQNSATVGNVVEQGPNTVTATVTYNGNESENHVYTLVQQNGQWMIDVQVTG</sequence>
<keyword evidence="9" id="KW-1133">Transmembrane helix</keyword>
<dbReference type="RefSeq" id="WP_259622765.1">
    <property type="nucleotide sequence ID" value="NZ_JANYMP010000004.1"/>
</dbReference>
<dbReference type="InterPro" id="IPR011009">
    <property type="entry name" value="Kinase-like_dom_sf"/>
</dbReference>
<keyword evidence="3" id="KW-0808">Transferase</keyword>
<keyword evidence="12" id="KW-1185">Reference proteome</keyword>
<keyword evidence="9" id="KW-0812">Transmembrane</keyword>
<evidence type="ECO:0000313" key="12">
    <source>
        <dbReference type="Proteomes" id="UP001141259"/>
    </source>
</evidence>
<dbReference type="InterPro" id="IPR017441">
    <property type="entry name" value="Protein_kinase_ATP_BS"/>
</dbReference>
<keyword evidence="9" id="KW-0472">Membrane</keyword>